<evidence type="ECO:0000313" key="7">
    <source>
        <dbReference type="Proteomes" id="UP001338125"/>
    </source>
</evidence>
<dbReference type="EMBL" id="JAVFKD010000002">
    <property type="protein sequence ID" value="KAK5996829.1"/>
    <property type="molecule type" value="Genomic_DNA"/>
</dbReference>
<gene>
    <name evidence="6" type="ORF">PT974_02174</name>
</gene>
<proteinExistence type="inferred from homology"/>
<sequence>MMFLATIAITIASVAAAPNVQSYPSSGGPPFDGITVGQAIDACGNNLKLECCNDVDKSVDIDHNAAVFGGLIGSLGGLLDHSHLGIFDQCSTLSVTALIGVDSLLNNHCKQNVACCQDSPSTAAGGLVNAGLPCVALGGVLLALSEIELVRELCLQGSS</sequence>
<dbReference type="InterPro" id="IPR001338">
    <property type="entry name" value="Class_I_Hydrophobin"/>
</dbReference>
<organism evidence="6 7">
    <name type="scientific">Cladobotryum mycophilum</name>
    <dbReference type="NCBI Taxonomy" id="491253"/>
    <lineage>
        <taxon>Eukaryota</taxon>
        <taxon>Fungi</taxon>
        <taxon>Dikarya</taxon>
        <taxon>Ascomycota</taxon>
        <taxon>Pezizomycotina</taxon>
        <taxon>Sordariomycetes</taxon>
        <taxon>Hypocreomycetidae</taxon>
        <taxon>Hypocreales</taxon>
        <taxon>Hypocreaceae</taxon>
        <taxon>Cladobotryum</taxon>
    </lineage>
</organism>
<dbReference type="PROSITE" id="PS00956">
    <property type="entry name" value="HYDROPHOBIN"/>
    <property type="match status" value="1"/>
</dbReference>
<dbReference type="Proteomes" id="UP001338125">
    <property type="component" value="Unassembled WGS sequence"/>
</dbReference>
<comment type="subcellular location">
    <subcellularLocation>
        <location evidence="5">Secreted</location>
        <location evidence="5">Cell wall</location>
    </subcellularLocation>
</comment>
<evidence type="ECO:0000256" key="3">
    <source>
        <dbReference type="ARBA" id="ARBA00022729"/>
    </source>
</evidence>
<keyword evidence="4 5" id="KW-1015">Disulfide bond</keyword>
<protein>
    <recommendedName>
        <fullName evidence="5">Hydrophobin</fullName>
    </recommendedName>
</protein>
<keyword evidence="5" id="KW-0134">Cell wall</keyword>
<evidence type="ECO:0000256" key="1">
    <source>
        <dbReference type="ARBA" id="ARBA00010446"/>
    </source>
</evidence>
<keyword evidence="3 5" id="KW-0732">Signal</keyword>
<comment type="similarity">
    <text evidence="1 5">Belongs to the fungal hydrophobin family.</text>
</comment>
<evidence type="ECO:0000256" key="4">
    <source>
        <dbReference type="ARBA" id="ARBA00023157"/>
    </source>
</evidence>
<dbReference type="Pfam" id="PF01185">
    <property type="entry name" value="Hydrophobin"/>
    <property type="match status" value="1"/>
</dbReference>
<name>A0ABR0SXT5_9HYPO</name>
<feature type="chain" id="PRO_5045009639" description="Hydrophobin" evidence="5">
    <location>
        <begin position="17"/>
        <end position="159"/>
    </location>
</feature>
<evidence type="ECO:0000256" key="5">
    <source>
        <dbReference type="RuleBase" id="RU365009"/>
    </source>
</evidence>
<comment type="caution">
    <text evidence="6">The sequence shown here is derived from an EMBL/GenBank/DDBJ whole genome shotgun (WGS) entry which is preliminary data.</text>
</comment>
<keyword evidence="2 5" id="KW-0964">Secreted</keyword>
<dbReference type="InterPro" id="IPR019778">
    <property type="entry name" value="Class_I_Hydrophobin_CS"/>
</dbReference>
<evidence type="ECO:0000313" key="6">
    <source>
        <dbReference type="EMBL" id="KAK5996829.1"/>
    </source>
</evidence>
<keyword evidence="7" id="KW-1185">Reference proteome</keyword>
<feature type="signal peptide" evidence="5">
    <location>
        <begin position="1"/>
        <end position="16"/>
    </location>
</feature>
<accession>A0ABR0SXT5</accession>
<reference evidence="6 7" key="1">
    <citation type="submission" date="2024-01" db="EMBL/GenBank/DDBJ databases">
        <title>Complete genome of Cladobotryum mycophilum ATHUM6906.</title>
        <authorList>
            <person name="Christinaki A.C."/>
            <person name="Myridakis A.I."/>
            <person name="Kouvelis V.N."/>
        </authorList>
    </citation>
    <scope>NUCLEOTIDE SEQUENCE [LARGE SCALE GENOMIC DNA]</scope>
    <source>
        <strain evidence="6 7">ATHUM6906</strain>
    </source>
</reference>
<evidence type="ECO:0000256" key="2">
    <source>
        <dbReference type="ARBA" id="ARBA00022525"/>
    </source>
</evidence>
<dbReference type="SMART" id="SM00075">
    <property type="entry name" value="HYDRO"/>
    <property type="match status" value="1"/>
</dbReference>